<dbReference type="Proteomes" id="UP001152795">
    <property type="component" value="Unassembled WGS sequence"/>
</dbReference>
<dbReference type="EMBL" id="CACRXK020028451">
    <property type="protein sequence ID" value="CAB4041524.1"/>
    <property type="molecule type" value="Genomic_DNA"/>
</dbReference>
<dbReference type="Gene3D" id="3.30.420.10">
    <property type="entry name" value="Ribonuclease H-like superfamily/Ribonuclease H"/>
    <property type="match status" value="1"/>
</dbReference>
<protein>
    <submittedName>
        <fullName evidence="2">Ankyrin repeat domain-containing 34B</fullName>
    </submittedName>
</protein>
<dbReference type="AlphaFoldDB" id="A0A6S7KFE6"/>
<evidence type="ECO:0000313" key="2">
    <source>
        <dbReference type="EMBL" id="CAB4041524.1"/>
    </source>
</evidence>
<reference evidence="2" key="1">
    <citation type="submission" date="2020-04" db="EMBL/GenBank/DDBJ databases">
        <authorList>
            <person name="Alioto T."/>
            <person name="Alioto T."/>
            <person name="Gomez Garrido J."/>
        </authorList>
    </citation>
    <scope>NUCLEOTIDE SEQUENCE</scope>
    <source>
        <strain evidence="2">A484AB</strain>
    </source>
</reference>
<feature type="domain" description="Tc1-like transposase DDE" evidence="1">
    <location>
        <begin position="175"/>
        <end position="318"/>
    </location>
</feature>
<gene>
    <name evidence="2" type="ORF">PACLA_8A076489</name>
</gene>
<dbReference type="InterPro" id="IPR038717">
    <property type="entry name" value="Tc1-like_DDE_dom"/>
</dbReference>
<dbReference type="PANTHER" id="PTHR46564:SF1">
    <property type="entry name" value="TRANSPOSASE"/>
    <property type="match status" value="1"/>
</dbReference>
<dbReference type="GO" id="GO:0003676">
    <property type="term" value="F:nucleic acid binding"/>
    <property type="evidence" value="ECO:0007669"/>
    <property type="project" value="InterPro"/>
</dbReference>
<dbReference type="SUPFAM" id="SSF46689">
    <property type="entry name" value="Homeodomain-like"/>
    <property type="match status" value="1"/>
</dbReference>
<dbReference type="InterPro" id="IPR036397">
    <property type="entry name" value="RNaseH_sf"/>
</dbReference>
<organism evidence="2 3">
    <name type="scientific">Paramuricea clavata</name>
    <name type="common">Red gorgonian</name>
    <name type="synonym">Violescent sea-whip</name>
    <dbReference type="NCBI Taxonomy" id="317549"/>
    <lineage>
        <taxon>Eukaryota</taxon>
        <taxon>Metazoa</taxon>
        <taxon>Cnidaria</taxon>
        <taxon>Anthozoa</taxon>
        <taxon>Octocorallia</taxon>
        <taxon>Malacalcyonacea</taxon>
        <taxon>Plexauridae</taxon>
        <taxon>Paramuricea</taxon>
    </lineage>
</organism>
<sequence>MGETSKAGRVYERGKAIGHDLRQKIIQDIVEKGGDFVTGFFDGNFKEIALMNRIKYDTVRKIWKQFCETGNIRFESRASGSKHLQQDDIDFIRFLKTHRPSMSTGELYKHLNEFGNVVGGTSYSGVRRALKYHMDDGEWSWKRLTYSVQEKFTAANLTYCQEFVNYVHTIDPHRLKYFDESGIKLPDVGRPNYGHSLIGTPAVEISRNMHSPNITLNLMCGLDGIIYANTVDGASNHLSFLNFFEESANVFLPDGRPPYTYGDHVIMDNAAIHHYRAGQALGEWLDDIGCVLLYLPTYSPEFNPAENVFNKLKTILRRFEYRELLRDSLHVAVHQALQEIDMNDMRGFFKFTGYINV</sequence>
<dbReference type="InterPro" id="IPR009057">
    <property type="entry name" value="Homeodomain-like_sf"/>
</dbReference>
<name>A0A6S7KFE6_PARCT</name>
<dbReference type="OrthoDB" id="5979885at2759"/>
<evidence type="ECO:0000313" key="3">
    <source>
        <dbReference type="Proteomes" id="UP001152795"/>
    </source>
</evidence>
<keyword evidence="3" id="KW-1185">Reference proteome</keyword>
<proteinExistence type="predicted"/>
<evidence type="ECO:0000259" key="1">
    <source>
        <dbReference type="Pfam" id="PF13358"/>
    </source>
</evidence>
<comment type="caution">
    <text evidence="2">The sequence shown here is derived from an EMBL/GenBank/DDBJ whole genome shotgun (WGS) entry which is preliminary data.</text>
</comment>
<accession>A0A6S7KFE6</accession>
<dbReference type="Pfam" id="PF13358">
    <property type="entry name" value="DDE_3"/>
    <property type="match status" value="1"/>
</dbReference>
<dbReference type="PANTHER" id="PTHR46564">
    <property type="entry name" value="TRANSPOSASE"/>
    <property type="match status" value="1"/>
</dbReference>